<dbReference type="AlphaFoldDB" id="A0A6I4M9G2"/>
<evidence type="ECO:0000313" key="4">
    <source>
        <dbReference type="Proteomes" id="UP000462055"/>
    </source>
</evidence>
<organism evidence="2 4">
    <name type="scientific">Actinomadura physcomitrii</name>
    <dbReference type="NCBI Taxonomy" id="2650748"/>
    <lineage>
        <taxon>Bacteria</taxon>
        <taxon>Bacillati</taxon>
        <taxon>Actinomycetota</taxon>
        <taxon>Actinomycetes</taxon>
        <taxon>Streptosporangiales</taxon>
        <taxon>Thermomonosporaceae</taxon>
        <taxon>Actinomadura</taxon>
    </lineage>
</organism>
<proteinExistence type="predicted"/>
<name>A0A6I4M9G2_9ACTN</name>
<dbReference type="EMBL" id="WBMS02000017">
    <property type="protein sequence ID" value="MWA03076.1"/>
    <property type="molecule type" value="Genomic_DNA"/>
</dbReference>
<sequence length="192" mass="20538">MVDHETPTDERTELLAGELHERARTLNHLTQGTPGLTRPEAACTIAGNLAQTAFRLAKTAEQLDAFLHRELDAGRLVHERGDGLLPTALKAHDALAAACEQSMNLGESFRGVQGALAAIRGIDADSETPQRAQGETELRVEEQTDQATASDIQPAARDFPRSIGDVLSGPPAAPSSPSHRPSSKPPSPRREM</sequence>
<dbReference type="Proteomes" id="UP000462055">
    <property type="component" value="Unassembled WGS sequence"/>
</dbReference>
<protein>
    <submittedName>
        <fullName evidence="2">Uncharacterized protein</fullName>
    </submittedName>
</protein>
<dbReference type="EMBL" id="WBMS02000013">
    <property type="protein sequence ID" value="MWA02352.1"/>
    <property type="molecule type" value="Genomic_DNA"/>
</dbReference>
<comment type="caution">
    <text evidence="2">The sequence shown here is derived from an EMBL/GenBank/DDBJ whole genome shotgun (WGS) entry which is preliminary data.</text>
</comment>
<evidence type="ECO:0000313" key="3">
    <source>
        <dbReference type="EMBL" id="MWA03076.1"/>
    </source>
</evidence>
<evidence type="ECO:0000313" key="2">
    <source>
        <dbReference type="EMBL" id="MWA02352.1"/>
    </source>
</evidence>
<evidence type="ECO:0000256" key="1">
    <source>
        <dbReference type="SAM" id="MobiDB-lite"/>
    </source>
</evidence>
<feature type="region of interest" description="Disordered" evidence="1">
    <location>
        <begin position="126"/>
        <end position="192"/>
    </location>
</feature>
<accession>A0A6I4M9G2</accession>
<keyword evidence="4" id="KW-1185">Reference proteome</keyword>
<dbReference type="RefSeq" id="WP_151594812.1">
    <property type="nucleotide sequence ID" value="NZ_WBMS02000013.1"/>
</dbReference>
<gene>
    <name evidence="2" type="ORF">F8568_018645</name>
    <name evidence="3" type="ORF">F8568_022405</name>
</gene>
<reference evidence="2 4" key="1">
    <citation type="submission" date="2019-12" db="EMBL/GenBank/DDBJ databases">
        <title>Actinomadura physcomitrii sp. nov., a novel actinomycete isolated from moss [Physcomitrium sphaericum (Ludw) Fuernr].</title>
        <authorList>
            <person name="Zhuang X."/>
        </authorList>
    </citation>
    <scope>NUCLEOTIDE SEQUENCE [LARGE SCALE GENOMIC DNA]</scope>
    <source>
        <strain evidence="2 4">LD22</strain>
    </source>
</reference>